<dbReference type="Gene3D" id="3.10.580.10">
    <property type="entry name" value="CBS-domain"/>
    <property type="match status" value="1"/>
</dbReference>
<dbReference type="SMART" id="SM00116">
    <property type="entry name" value="CBS"/>
    <property type="match status" value="2"/>
</dbReference>
<keyword evidence="1 2" id="KW-0129">CBS domain</keyword>
<accession>A0ABU4AMM1</accession>
<reference evidence="4 5" key="1">
    <citation type="submission" date="2023-10" db="EMBL/GenBank/DDBJ databases">
        <authorList>
            <person name="Venkata Ramana C."/>
            <person name="Sasikala C."/>
            <person name="Dhurka M."/>
        </authorList>
    </citation>
    <scope>NUCLEOTIDE SEQUENCE [LARGE SCALE GENOMIC DNA]</scope>
    <source>
        <strain evidence="4 5">KCTC 32151</strain>
    </source>
</reference>
<dbReference type="RefSeq" id="WP_317561734.1">
    <property type="nucleotide sequence ID" value="NZ_JAWLIP010000006.1"/>
</dbReference>
<name>A0ABU4AMM1_9HYPH</name>
<keyword evidence="5" id="KW-1185">Reference proteome</keyword>
<feature type="domain" description="CBS" evidence="3">
    <location>
        <begin position="78"/>
        <end position="131"/>
    </location>
</feature>
<dbReference type="InterPro" id="IPR051257">
    <property type="entry name" value="Diverse_CBS-Domain"/>
</dbReference>
<dbReference type="PANTHER" id="PTHR43080:SF26">
    <property type="entry name" value="REGULATORY PROTEIN"/>
    <property type="match status" value="1"/>
</dbReference>
<evidence type="ECO:0000313" key="4">
    <source>
        <dbReference type="EMBL" id="MDV6227475.1"/>
    </source>
</evidence>
<evidence type="ECO:0000313" key="5">
    <source>
        <dbReference type="Proteomes" id="UP001185659"/>
    </source>
</evidence>
<comment type="caution">
    <text evidence="4">The sequence shown here is derived from an EMBL/GenBank/DDBJ whole genome shotgun (WGS) entry which is preliminary data.</text>
</comment>
<dbReference type="InterPro" id="IPR046342">
    <property type="entry name" value="CBS_dom_sf"/>
</dbReference>
<proteinExistence type="predicted"/>
<dbReference type="InterPro" id="IPR000644">
    <property type="entry name" value="CBS_dom"/>
</dbReference>
<dbReference type="Proteomes" id="UP001185659">
    <property type="component" value="Unassembled WGS sequence"/>
</dbReference>
<dbReference type="PROSITE" id="PS51371">
    <property type="entry name" value="CBS"/>
    <property type="match status" value="2"/>
</dbReference>
<dbReference type="EMBL" id="JAWLIP010000006">
    <property type="protein sequence ID" value="MDV6227475.1"/>
    <property type="molecule type" value="Genomic_DNA"/>
</dbReference>
<dbReference type="Pfam" id="PF00571">
    <property type="entry name" value="CBS"/>
    <property type="match status" value="2"/>
</dbReference>
<dbReference type="PANTHER" id="PTHR43080">
    <property type="entry name" value="CBS DOMAIN-CONTAINING PROTEIN CBSX3, MITOCHONDRIAL"/>
    <property type="match status" value="1"/>
</dbReference>
<feature type="domain" description="CBS" evidence="3">
    <location>
        <begin position="11"/>
        <end position="69"/>
    </location>
</feature>
<sequence length="131" mass="13993">MTNGATLEAILQKDMPVLKPDMPIRRAVALLVEADAAAAPVVDDSGALMGIVTQKDCFRPALNASYYQEWKGTVADHMSSEVVSLSLTTDLTSAAEAFLEKPYRVFPVVDGSRLVGMLRRSDVLAALVALG</sequence>
<gene>
    <name evidence="4" type="ORF">R2G56_14340</name>
</gene>
<evidence type="ECO:0000259" key="3">
    <source>
        <dbReference type="PROSITE" id="PS51371"/>
    </source>
</evidence>
<organism evidence="4 5">
    <name type="scientific">Nitratireductor aquimarinus</name>
    <dbReference type="NCBI Taxonomy" id="889300"/>
    <lineage>
        <taxon>Bacteria</taxon>
        <taxon>Pseudomonadati</taxon>
        <taxon>Pseudomonadota</taxon>
        <taxon>Alphaproteobacteria</taxon>
        <taxon>Hyphomicrobiales</taxon>
        <taxon>Phyllobacteriaceae</taxon>
        <taxon>Nitratireductor</taxon>
    </lineage>
</organism>
<evidence type="ECO:0000256" key="2">
    <source>
        <dbReference type="PROSITE-ProRule" id="PRU00703"/>
    </source>
</evidence>
<dbReference type="SUPFAM" id="SSF54631">
    <property type="entry name" value="CBS-domain pair"/>
    <property type="match status" value="1"/>
</dbReference>
<protein>
    <submittedName>
        <fullName evidence="4">CBS domain-containing protein</fullName>
    </submittedName>
</protein>
<evidence type="ECO:0000256" key="1">
    <source>
        <dbReference type="ARBA" id="ARBA00023122"/>
    </source>
</evidence>